<evidence type="ECO:0000256" key="5">
    <source>
        <dbReference type="ARBA" id="ARBA00023134"/>
    </source>
</evidence>
<dbReference type="InterPro" id="IPR003008">
    <property type="entry name" value="Tubulin_FtsZ_GTPase"/>
</dbReference>
<evidence type="ECO:0000256" key="3">
    <source>
        <dbReference type="ARBA" id="ARBA00022701"/>
    </source>
</evidence>
<gene>
    <name evidence="8" type="ORF">EDS130_LOCUS30512</name>
</gene>
<dbReference type="InterPro" id="IPR023123">
    <property type="entry name" value="Tubulin_C"/>
</dbReference>
<dbReference type="InterPro" id="IPR008280">
    <property type="entry name" value="Tub_FtsZ_C"/>
</dbReference>
<dbReference type="SUPFAM" id="SSF52490">
    <property type="entry name" value="Tubulin nucleotide-binding domain-like"/>
    <property type="match status" value="1"/>
</dbReference>
<keyword evidence="4" id="KW-0547">Nucleotide-binding</keyword>
<comment type="cofactor">
    <cofactor evidence="1">
        <name>Mg(2+)</name>
        <dbReference type="ChEBI" id="CHEBI:18420"/>
    </cofactor>
</comment>
<keyword evidence="5" id="KW-0342">GTP-binding</keyword>
<evidence type="ECO:0000256" key="1">
    <source>
        <dbReference type="ARBA" id="ARBA00001946"/>
    </source>
</evidence>
<dbReference type="Gene3D" id="3.30.1330.20">
    <property type="entry name" value="Tubulin/FtsZ, C-terminal domain"/>
    <property type="match status" value="1"/>
</dbReference>
<dbReference type="CDD" id="cd02187">
    <property type="entry name" value="beta_tubulin"/>
    <property type="match status" value="1"/>
</dbReference>
<dbReference type="OrthoDB" id="9994924at2759"/>
<dbReference type="PRINTS" id="PR01163">
    <property type="entry name" value="BETATUBULIN"/>
</dbReference>
<dbReference type="GO" id="GO:0005200">
    <property type="term" value="F:structural constituent of cytoskeleton"/>
    <property type="evidence" value="ECO:0007669"/>
    <property type="project" value="InterPro"/>
</dbReference>
<dbReference type="GO" id="GO:0005874">
    <property type="term" value="C:microtubule"/>
    <property type="evidence" value="ECO:0007669"/>
    <property type="project" value="UniProtKB-KW"/>
</dbReference>
<evidence type="ECO:0000256" key="2">
    <source>
        <dbReference type="ARBA" id="ARBA00009636"/>
    </source>
</evidence>
<sequence>MCLLLETRTHRKTNNQFWEYVCNEHGIDSMGMYHGDSDLQVERINVYFTEATQGKYVPRSVFTDLDEYSVNKIRNSMYGQLFRPDLVVNGKMSASNNFAKGFFTEGAEILPELLEKIRHLAEECDLIHGFQFLHSISGGCGGGLGSLLLDHVRQEYPDRTIKSYSIFPALSVSQVVVEPYNAVLTMNHLIENTDETFCFDNVALFEILRRTLRFPSANYTDINQILAQVMIGVTACFRFPGQLNMDLRKLAVNMIPFPALHFLMTSLSPIQTNSYQNLTEQSLVKQMFDKNHRISTIQPHDGKYLTATGVFRGQSLSMRLLHDLLATEKANHRFIQWIPNNCKIAHCDIPPKGLPCSVTGIANHTGIVQQFDYLLQPFKKLFQRRAFIHWFIDEGMEEIEISEADNRIENLTKQYKSIDNQ</sequence>
<evidence type="ECO:0000256" key="4">
    <source>
        <dbReference type="ARBA" id="ARBA00022741"/>
    </source>
</evidence>
<dbReference type="InterPro" id="IPR018316">
    <property type="entry name" value="Tubulin/FtsZ_2-layer-sand-dom"/>
</dbReference>
<dbReference type="Proteomes" id="UP000663852">
    <property type="component" value="Unassembled WGS sequence"/>
</dbReference>
<dbReference type="Pfam" id="PF03953">
    <property type="entry name" value="Tubulin_C"/>
    <property type="match status" value="1"/>
</dbReference>
<dbReference type="PRINTS" id="PR01161">
    <property type="entry name" value="TUBULIN"/>
</dbReference>
<dbReference type="GO" id="GO:0005525">
    <property type="term" value="F:GTP binding"/>
    <property type="evidence" value="ECO:0007669"/>
    <property type="project" value="UniProtKB-KW"/>
</dbReference>
<accession>A0A815DKK7</accession>
<dbReference type="EMBL" id="CAJNOJ010000215">
    <property type="protein sequence ID" value="CAF1299238.1"/>
    <property type="molecule type" value="Genomic_DNA"/>
</dbReference>
<evidence type="ECO:0000313" key="8">
    <source>
        <dbReference type="EMBL" id="CAF1299238.1"/>
    </source>
</evidence>
<dbReference type="InterPro" id="IPR037103">
    <property type="entry name" value="Tubulin/FtsZ-like_C"/>
</dbReference>
<dbReference type="SMART" id="SM00865">
    <property type="entry name" value="Tubulin_C"/>
    <property type="match status" value="1"/>
</dbReference>
<evidence type="ECO:0008006" key="10">
    <source>
        <dbReference type="Google" id="ProtNLM"/>
    </source>
</evidence>
<dbReference type="SMART" id="SM00864">
    <property type="entry name" value="Tubulin"/>
    <property type="match status" value="1"/>
</dbReference>
<dbReference type="AlphaFoldDB" id="A0A815DKK7"/>
<dbReference type="InterPro" id="IPR036525">
    <property type="entry name" value="Tubulin/FtsZ_GTPase_sf"/>
</dbReference>
<reference evidence="8" key="1">
    <citation type="submission" date="2021-02" db="EMBL/GenBank/DDBJ databases">
        <authorList>
            <person name="Nowell W R."/>
        </authorList>
    </citation>
    <scope>NUCLEOTIDE SEQUENCE</scope>
</reference>
<organism evidence="8 9">
    <name type="scientific">Adineta ricciae</name>
    <name type="common">Rotifer</name>
    <dbReference type="NCBI Taxonomy" id="249248"/>
    <lineage>
        <taxon>Eukaryota</taxon>
        <taxon>Metazoa</taxon>
        <taxon>Spiralia</taxon>
        <taxon>Gnathifera</taxon>
        <taxon>Rotifera</taxon>
        <taxon>Eurotatoria</taxon>
        <taxon>Bdelloidea</taxon>
        <taxon>Adinetida</taxon>
        <taxon>Adinetidae</taxon>
        <taxon>Adineta</taxon>
    </lineage>
</organism>
<dbReference type="InterPro" id="IPR000217">
    <property type="entry name" value="Tubulin"/>
</dbReference>
<comment type="caution">
    <text evidence="8">The sequence shown here is derived from an EMBL/GenBank/DDBJ whole genome shotgun (WGS) entry which is preliminary data.</text>
</comment>
<proteinExistence type="inferred from homology"/>
<dbReference type="Gene3D" id="3.40.50.1440">
    <property type="entry name" value="Tubulin/FtsZ, GTPase domain"/>
    <property type="match status" value="1"/>
</dbReference>
<protein>
    <recommendedName>
        <fullName evidence="10">Tubulin beta chain</fullName>
    </recommendedName>
</protein>
<dbReference type="Pfam" id="PF00091">
    <property type="entry name" value="Tubulin"/>
    <property type="match status" value="1"/>
</dbReference>
<comment type="similarity">
    <text evidence="2">Belongs to the tubulin family.</text>
</comment>
<feature type="domain" description="Tubulin/FtsZ 2-layer sandwich" evidence="7">
    <location>
        <begin position="243"/>
        <end position="376"/>
    </location>
</feature>
<evidence type="ECO:0000313" key="9">
    <source>
        <dbReference type="Proteomes" id="UP000663852"/>
    </source>
</evidence>
<dbReference type="Gene3D" id="1.10.287.600">
    <property type="entry name" value="Helix hairpin bin"/>
    <property type="match status" value="1"/>
</dbReference>
<evidence type="ECO:0000259" key="6">
    <source>
        <dbReference type="SMART" id="SM00864"/>
    </source>
</evidence>
<dbReference type="PANTHER" id="PTHR11588">
    <property type="entry name" value="TUBULIN"/>
    <property type="match status" value="1"/>
</dbReference>
<evidence type="ECO:0000259" key="7">
    <source>
        <dbReference type="SMART" id="SM00865"/>
    </source>
</evidence>
<name>A0A815DKK7_ADIRI</name>
<keyword evidence="3" id="KW-0493">Microtubule</keyword>
<dbReference type="SUPFAM" id="SSF55307">
    <property type="entry name" value="Tubulin C-terminal domain-like"/>
    <property type="match status" value="1"/>
</dbReference>
<dbReference type="GO" id="GO:0003924">
    <property type="term" value="F:GTPase activity"/>
    <property type="evidence" value="ECO:0007669"/>
    <property type="project" value="InterPro"/>
</dbReference>
<feature type="domain" description="Tubulin/FtsZ GTPase" evidence="6">
    <location>
        <begin position="44"/>
        <end position="241"/>
    </location>
</feature>
<dbReference type="GO" id="GO:0007017">
    <property type="term" value="P:microtubule-based process"/>
    <property type="evidence" value="ECO:0007669"/>
    <property type="project" value="InterPro"/>
</dbReference>
<dbReference type="InterPro" id="IPR002453">
    <property type="entry name" value="Beta_tubulin"/>
</dbReference>